<dbReference type="KEGG" id="mbet:N8K70_08725"/>
<feature type="transmembrane region" description="Helical" evidence="1">
    <location>
        <begin position="151"/>
        <end position="170"/>
    </location>
</feature>
<dbReference type="EMBL" id="CP118157">
    <property type="protein sequence ID" value="WOF21483.1"/>
    <property type="molecule type" value="Genomic_DNA"/>
</dbReference>
<protein>
    <submittedName>
        <fullName evidence="2">M50 family metallopeptidase</fullName>
    </submittedName>
</protein>
<keyword evidence="1" id="KW-0812">Transmembrane</keyword>
<keyword evidence="1" id="KW-0472">Membrane</keyword>
<evidence type="ECO:0000313" key="2">
    <source>
        <dbReference type="EMBL" id="WOF21483.1"/>
    </source>
</evidence>
<accession>A0AA97FF56</accession>
<dbReference type="InterPro" id="IPR049500">
    <property type="entry name" value="Peptidase_M50B-like"/>
</dbReference>
<sequence length="247" mass="25883">MDSFDSIASAAMGALAKIWTSALTPAPAPPPAIVVGTLVFAVLVVVVTPVWRVARHLVTIAHEGAHGVAALLSGRRLAGIRLHSDTSGLTLSRGRPRGAGMVLTSFAGYVGPGLIGLGAAWLLSHGYAMGVLWSLTALLALLLLQIRNWFGLWSVLVTGTILVVVSWYAPPSAQTTAAYAVTWFLLLGSVKPVFELQSQRRRGRARDSDADQLGRITPLPALVWIGAFGVVTVGCAVFGGWLLLGAS</sequence>
<keyword evidence="3" id="KW-1185">Reference proteome</keyword>
<dbReference type="RefSeq" id="WP_317137959.1">
    <property type="nucleotide sequence ID" value="NZ_CP118157.1"/>
</dbReference>
<name>A0AA97FF56_9MICO</name>
<feature type="transmembrane region" description="Helical" evidence="1">
    <location>
        <begin position="99"/>
        <end position="121"/>
    </location>
</feature>
<feature type="transmembrane region" description="Helical" evidence="1">
    <location>
        <begin position="127"/>
        <end position="144"/>
    </location>
</feature>
<organism evidence="2 3">
    <name type="scientific">Microbacterium betulae</name>
    <dbReference type="NCBI Taxonomy" id="2981139"/>
    <lineage>
        <taxon>Bacteria</taxon>
        <taxon>Bacillati</taxon>
        <taxon>Actinomycetota</taxon>
        <taxon>Actinomycetes</taxon>
        <taxon>Micrococcales</taxon>
        <taxon>Microbacteriaceae</taxon>
        <taxon>Microbacterium</taxon>
    </lineage>
</organism>
<dbReference type="Proteomes" id="UP001305498">
    <property type="component" value="Chromosome"/>
</dbReference>
<dbReference type="PANTHER" id="PTHR33979">
    <property type="entry name" value="OS02G0221600 PROTEIN"/>
    <property type="match status" value="1"/>
</dbReference>
<feature type="transmembrane region" description="Helical" evidence="1">
    <location>
        <begin position="176"/>
        <end position="194"/>
    </location>
</feature>
<evidence type="ECO:0000256" key="1">
    <source>
        <dbReference type="SAM" id="Phobius"/>
    </source>
</evidence>
<gene>
    <name evidence="2" type="ORF">N8K70_08725</name>
</gene>
<feature type="transmembrane region" description="Helical" evidence="1">
    <location>
        <begin position="32"/>
        <end position="51"/>
    </location>
</feature>
<proteinExistence type="predicted"/>
<dbReference type="PANTHER" id="PTHR33979:SF2">
    <property type="entry name" value="PEPTIDASE M50B-LIKE-DOMAIN-CONTAINING PROTEIN"/>
    <property type="match status" value="1"/>
</dbReference>
<feature type="transmembrane region" description="Helical" evidence="1">
    <location>
        <begin position="221"/>
        <end position="244"/>
    </location>
</feature>
<dbReference type="AlphaFoldDB" id="A0AA97FF56"/>
<keyword evidence="1" id="KW-1133">Transmembrane helix</keyword>
<reference evidence="2 3" key="1">
    <citation type="submission" date="2023-02" db="EMBL/GenBank/DDBJ databases">
        <title>Microbacterium betulae sp. nov., isolated from birch wood.</title>
        <authorList>
            <person name="Pasciak M."/>
            <person name="Pawlik K.J."/>
            <person name="Martynowski D."/>
            <person name="Laczmanski L."/>
            <person name="Ciekot J."/>
            <person name="Szponar B."/>
            <person name="Wojcik-Fatla A."/>
            <person name="Mackiewicz B."/>
            <person name="Farian E."/>
            <person name="Cholewa G."/>
            <person name="Cholewa A."/>
            <person name="Dutkiewicz J."/>
        </authorList>
    </citation>
    <scope>NUCLEOTIDE SEQUENCE [LARGE SCALE GENOMIC DNA]</scope>
    <source>
        <strain evidence="2 3">AB</strain>
    </source>
</reference>
<dbReference type="Pfam" id="PF13398">
    <property type="entry name" value="Peptidase_M50B"/>
    <property type="match status" value="1"/>
</dbReference>
<evidence type="ECO:0000313" key="3">
    <source>
        <dbReference type="Proteomes" id="UP001305498"/>
    </source>
</evidence>